<keyword evidence="10" id="KW-1185">Reference proteome</keyword>
<organism evidence="9 10">
    <name type="scientific">Agromyces mariniharenae</name>
    <dbReference type="NCBI Taxonomy" id="2604423"/>
    <lineage>
        <taxon>Bacteria</taxon>
        <taxon>Bacillati</taxon>
        <taxon>Actinomycetota</taxon>
        <taxon>Actinomycetes</taxon>
        <taxon>Micrococcales</taxon>
        <taxon>Microbacteriaceae</taxon>
        <taxon>Agromyces</taxon>
    </lineage>
</organism>
<name>A0A5S4V8F3_9MICO</name>
<dbReference type="InterPro" id="IPR009050">
    <property type="entry name" value="Globin-like_sf"/>
</dbReference>
<dbReference type="Proteomes" id="UP000325243">
    <property type="component" value="Unassembled WGS sequence"/>
</dbReference>
<dbReference type="GO" id="GO:0020037">
    <property type="term" value="F:heme binding"/>
    <property type="evidence" value="ECO:0007669"/>
    <property type="project" value="InterPro"/>
</dbReference>
<keyword evidence="4 6" id="KW-0479">Metal-binding</keyword>
<dbReference type="GO" id="GO:0046872">
    <property type="term" value="F:metal ion binding"/>
    <property type="evidence" value="ECO:0007669"/>
    <property type="project" value="UniProtKB-UniRule"/>
</dbReference>
<evidence type="ECO:0000256" key="5">
    <source>
        <dbReference type="ARBA" id="ARBA00023004"/>
    </source>
</evidence>
<evidence type="ECO:0000256" key="3">
    <source>
        <dbReference type="ARBA" id="ARBA00022617"/>
    </source>
</evidence>
<dbReference type="SUPFAM" id="SSF46458">
    <property type="entry name" value="Globin-like"/>
    <property type="match status" value="1"/>
</dbReference>
<keyword evidence="3 6" id="KW-0349">Heme</keyword>
<sequence>MNANRDEQSDNQARSDYDAVGGRPAVAAVVDRFYVLILDDDRLRGYFDGVEMDRLKRHQTALVSQVMGGPVEYSGRQLRTVHQGKGISTDAFAAVAGHLVTALTEAGVEPAIIDRTVTAVAGTAPDIIENDTAAG</sequence>
<dbReference type="InterPro" id="IPR012292">
    <property type="entry name" value="Globin/Proto"/>
</dbReference>
<dbReference type="Gene3D" id="1.10.490.10">
    <property type="entry name" value="Globins"/>
    <property type="match status" value="1"/>
</dbReference>
<feature type="binding site" description="proximal binding residue" evidence="7">
    <location>
        <position position="82"/>
    </location>
    <ligand>
        <name>heme</name>
        <dbReference type="ChEBI" id="CHEBI:30413"/>
    </ligand>
    <ligandPart>
        <name>Fe</name>
        <dbReference type="ChEBI" id="CHEBI:18248"/>
    </ligandPart>
</feature>
<dbReference type="RefSeq" id="WP_148733626.1">
    <property type="nucleotide sequence ID" value="NZ_VSSB01000001.1"/>
</dbReference>
<evidence type="ECO:0000256" key="8">
    <source>
        <dbReference type="PIRSR" id="PIRSR601486-1"/>
    </source>
</evidence>
<keyword evidence="5 6" id="KW-0408">Iron</keyword>
<keyword evidence="6" id="KW-0561">Oxygen transport</keyword>
<accession>A0A5S4V8F3</accession>
<feature type="binding site" description="distal binding residue" evidence="8">
    <location>
        <position position="82"/>
    </location>
    <ligand>
        <name>heme</name>
        <dbReference type="ChEBI" id="CHEBI:30413"/>
    </ligand>
    <ligandPart>
        <name>Fe</name>
        <dbReference type="ChEBI" id="CHEBI:18248"/>
    </ligandPart>
</feature>
<evidence type="ECO:0000313" key="10">
    <source>
        <dbReference type="Proteomes" id="UP000325243"/>
    </source>
</evidence>
<evidence type="ECO:0000313" key="9">
    <source>
        <dbReference type="EMBL" id="TYL54163.1"/>
    </source>
</evidence>
<keyword evidence="2 6" id="KW-0813">Transport</keyword>
<feature type="binding site" description="distal binding residue" evidence="8">
    <location>
        <position position="58"/>
    </location>
    <ligand>
        <name>heme</name>
        <dbReference type="ChEBI" id="CHEBI:30413"/>
    </ligand>
    <ligandPart>
        <name>Fe</name>
        <dbReference type="ChEBI" id="CHEBI:18248"/>
    </ligandPart>
</feature>
<evidence type="ECO:0000256" key="1">
    <source>
        <dbReference type="ARBA" id="ARBA00009660"/>
    </source>
</evidence>
<evidence type="ECO:0000256" key="6">
    <source>
        <dbReference type="PIRNR" id="PIRNR002030"/>
    </source>
</evidence>
<proteinExistence type="inferred from homology"/>
<dbReference type="PIRSF" id="PIRSF002030">
    <property type="entry name" value="Globin_Protozoa/Cyanobacteria"/>
    <property type="match status" value="1"/>
</dbReference>
<dbReference type="EMBL" id="VSSB01000001">
    <property type="protein sequence ID" value="TYL54163.1"/>
    <property type="molecule type" value="Genomic_DNA"/>
</dbReference>
<comment type="similarity">
    <text evidence="1 6">Belongs to the truncated hemoglobin family. Group I subfamily.</text>
</comment>
<dbReference type="GO" id="GO:0019825">
    <property type="term" value="F:oxygen binding"/>
    <property type="evidence" value="ECO:0007669"/>
    <property type="project" value="InterPro"/>
</dbReference>
<dbReference type="Pfam" id="PF01152">
    <property type="entry name" value="Bac_globin"/>
    <property type="match status" value="1"/>
</dbReference>
<dbReference type="AlphaFoldDB" id="A0A5S4V8F3"/>
<dbReference type="InterPro" id="IPR001486">
    <property type="entry name" value="Hemoglobin_trunc"/>
</dbReference>
<evidence type="ECO:0000256" key="4">
    <source>
        <dbReference type="ARBA" id="ARBA00022723"/>
    </source>
</evidence>
<gene>
    <name evidence="9" type="ORF">FYC51_11330</name>
</gene>
<dbReference type="CDD" id="cd00454">
    <property type="entry name" value="TrHb1_N"/>
    <property type="match status" value="1"/>
</dbReference>
<reference evidence="9 10" key="1">
    <citation type="submission" date="2019-08" db="EMBL/GenBank/DDBJ databases">
        <authorList>
            <person name="Hu J."/>
        </authorList>
    </citation>
    <scope>NUCLEOTIDE SEQUENCE [LARGE SCALE GENOMIC DNA]</scope>
    <source>
        <strain evidence="9 10">NEAU-184</strain>
    </source>
</reference>
<protein>
    <recommendedName>
        <fullName evidence="6">Group 1 truncated hemoglobin</fullName>
    </recommendedName>
</protein>
<comment type="cofactor">
    <cofactor evidence="7">
        <name>heme</name>
        <dbReference type="ChEBI" id="CHEBI:30413"/>
    </cofactor>
    <text evidence="7">Binds 1 heme group per subunit.</text>
</comment>
<evidence type="ECO:0000256" key="2">
    <source>
        <dbReference type="ARBA" id="ARBA00022448"/>
    </source>
</evidence>
<dbReference type="GO" id="GO:0005344">
    <property type="term" value="F:oxygen carrier activity"/>
    <property type="evidence" value="ECO:0007669"/>
    <property type="project" value="UniProtKB-UniRule"/>
</dbReference>
<evidence type="ECO:0000256" key="7">
    <source>
        <dbReference type="PIRSR" id="PIRSR002030-1"/>
    </source>
</evidence>
<comment type="caution">
    <text evidence="9">The sequence shown here is derived from an EMBL/GenBank/DDBJ whole genome shotgun (WGS) entry which is preliminary data.</text>
</comment>
<dbReference type="InterPro" id="IPR016339">
    <property type="entry name" value="Hemoglobin_trunc_I"/>
</dbReference>